<feature type="transmembrane region" description="Helical" evidence="2">
    <location>
        <begin position="204"/>
        <end position="224"/>
    </location>
</feature>
<feature type="coiled-coil region" evidence="1">
    <location>
        <begin position="412"/>
        <end position="439"/>
    </location>
</feature>
<feature type="transmembrane region" description="Helical" evidence="2">
    <location>
        <begin position="231"/>
        <end position="251"/>
    </location>
</feature>
<protein>
    <recommendedName>
        <fullName evidence="5">7TM-DISM receptor extracellular domain-containing protein</fullName>
    </recommendedName>
</protein>
<dbReference type="STRING" id="1524254.PHACT_06205"/>
<evidence type="ECO:0000256" key="2">
    <source>
        <dbReference type="SAM" id="Phobius"/>
    </source>
</evidence>
<evidence type="ECO:0000313" key="4">
    <source>
        <dbReference type="Proteomes" id="UP000175669"/>
    </source>
</evidence>
<evidence type="ECO:0008006" key="5">
    <source>
        <dbReference type="Google" id="ProtNLM"/>
    </source>
</evidence>
<gene>
    <name evidence="3" type="ORF">PHACT_06205</name>
</gene>
<evidence type="ECO:0000313" key="3">
    <source>
        <dbReference type="EMBL" id="OFE12780.1"/>
    </source>
</evidence>
<comment type="caution">
    <text evidence="3">The sequence shown here is derived from an EMBL/GenBank/DDBJ whole genome shotgun (WGS) entry which is preliminary data.</text>
</comment>
<feature type="transmembrane region" description="Helical" evidence="2">
    <location>
        <begin position="21"/>
        <end position="44"/>
    </location>
</feature>
<dbReference type="Proteomes" id="UP000175669">
    <property type="component" value="Unassembled WGS sequence"/>
</dbReference>
<keyword evidence="1" id="KW-0175">Coiled coil</keyword>
<keyword evidence="2" id="KW-1133">Transmembrane helix</keyword>
<dbReference type="EMBL" id="MASR01000001">
    <property type="protein sequence ID" value="OFE12780.1"/>
    <property type="molecule type" value="Genomic_DNA"/>
</dbReference>
<proteinExistence type="predicted"/>
<keyword evidence="2" id="KW-0472">Membrane</keyword>
<accession>A0A1E8CJY7</accession>
<feature type="transmembrane region" description="Helical" evidence="2">
    <location>
        <begin position="313"/>
        <end position="333"/>
    </location>
</feature>
<name>A0A1E8CJY7_9GAMM</name>
<dbReference type="Gene3D" id="1.20.5.1930">
    <property type="match status" value="1"/>
</dbReference>
<keyword evidence="4" id="KW-1185">Reference proteome</keyword>
<organism evidence="3 4">
    <name type="scientific">Pseudohongiella acticola</name>
    <dbReference type="NCBI Taxonomy" id="1524254"/>
    <lineage>
        <taxon>Bacteria</taxon>
        <taxon>Pseudomonadati</taxon>
        <taxon>Pseudomonadota</taxon>
        <taxon>Gammaproteobacteria</taxon>
        <taxon>Pseudomonadales</taxon>
        <taxon>Pseudohongiellaceae</taxon>
        <taxon>Pseudohongiella</taxon>
    </lineage>
</organism>
<feature type="transmembrane region" description="Helical" evidence="2">
    <location>
        <begin position="380"/>
        <end position="401"/>
    </location>
</feature>
<feature type="transmembrane region" description="Helical" evidence="2">
    <location>
        <begin position="263"/>
        <end position="284"/>
    </location>
</feature>
<keyword evidence="2" id="KW-0812">Transmembrane</keyword>
<feature type="transmembrane region" description="Helical" evidence="2">
    <location>
        <begin position="345"/>
        <end position="368"/>
    </location>
</feature>
<dbReference type="AlphaFoldDB" id="A0A1E8CJY7"/>
<reference evidence="4" key="1">
    <citation type="submission" date="2016-07" db="EMBL/GenBank/DDBJ databases">
        <authorList>
            <person name="Florea S."/>
            <person name="Webb J.S."/>
            <person name="Jaromczyk J."/>
            <person name="Schardl C.L."/>
        </authorList>
    </citation>
    <scope>NUCLEOTIDE SEQUENCE [LARGE SCALE GENOMIC DNA]</scope>
    <source>
        <strain evidence="4">KCTC 42131</strain>
    </source>
</reference>
<sequence>MSEETAMSGTTAMSGKKAMSPLTKVISGLFAALILISVTLVWLLTANPNYVFITDADVMDPASYDYPDANAQWRPTSLPRSWSRDPQHDNALEYAWYRIPLPEAVRENGWTQILMLRHIMNVEIWLDQHYLGSGGPASPDNLQRNWNRPVMWHIPEAWLTGENQMLYFRLHSVSDFGVMSPFFMGQTEALQQRYRIHHFLQIELVKIGLMAMFFIAALSLFAWLETQNPRWMLTLLMSLSWSLPLSYIVAPSVTFGEMNFLRLTHWGTVTGAVCLLAFVYAYYLSTPLRRLRWLALLPVLHGAVLIATPKLQIVAVGSAGQLLLQLLFVVLLVKLFRHGTAPRRQLLAVSAGLLIMLLAALHDITLVLSTATTRWRWDMLWAYITQPVMLLILTWLGLAAFKKGTSALRNLNRLLQTRLSAAENNIKQVYADQEILEREVRVAAEREAIYRDLHDDLGAKLLSLVLKSERGPIRDLARSALQDLRDIVSRVANNDSVLAAALADSMAEHEGRASGLGIAFDWDIDAATEDLICHSSLILKMRLLLRELISNTLWQEDVQRIEFVARLDQQQLTLRLSHDAPTTIALSPLLRKRLAALNATLQPTLPAPAAQQDLPHCLSVSLPVVTEPAAASA</sequence>
<evidence type="ECO:0000256" key="1">
    <source>
        <dbReference type="SAM" id="Coils"/>
    </source>
</evidence>